<dbReference type="SUPFAM" id="SSF55347">
    <property type="entry name" value="Glyceraldehyde-3-phosphate dehydrogenase-like, C-terminal domain"/>
    <property type="match status" value="1"/>
</dbReference>
<evidence type="ECO:0000259" key="13">
    <source>
        <dbReference type="Pfam" id="PF03447"/>
    </source>
</evidence>
<dbReference type="PIRSF" id="PIRSF036497">
    <property type="entry name" value="HDH_short"/>
    <property type="match status" value="1"/>
</dbReference>
<feature type="domain" description="Aspartate/homoserine dehydrogenase NAD-binding" evidence="13">
    <location>
        <begin position="76"/>
        <end position="143"/>
    </location>
</feature>
<feature type="binding site" evidence="11">
    <location>
        <begin position="7"/>
        <end position="12"/>
    </location>
    <ligand>
        <name>NADP(+)</name>
        <dbReference type="ChEBI" id="CHEBI:58349"/>
    </ligand>
</feature>
<reference evidence="14 15" key="1">
    <citation type="submission" date="2017-04" db="EMBL/GenBank/DDBJ databases">
        <title>Novel microbial lineages endemic to geothermal iron-oxide mats fill important gaps in the evolutionary history of Archaea.</title>
        <authorList>
            <person name="Jay Z.J."/>
            <person name="Beam J.P."/>
            <person name="Dlakic M."/>
            <person name="Rusch D.B."/>
            <person name="Kozubal M.A."/>
            <person name="Inskeep W.P."/>
        </authorList>
    </citation>
    <scope>NUCLEOTIDE SEQUENCE [LARGE SCALE GENOMIC DNA]</scope>
    <source>
        <strain evidence="14">OSP_D</strain>
    </source>
</reference>
<protein>
    <recommendedName>
        <fullName evidence="5">Homoserine dehydrogenase</fullName>
        <ecNumber evidence="4">1.1.1.3</ecNumber>
    </recommendedName>
</protein>
<sequence>MDVAIVGYGFLGRNLLTSVVEKWSAIKAVDPYFRLVGVSNSTGYAFSPEGLPLQGVLDSGGLEHYSGFTLGGTSLELLDKCSPDLVVELTPTNIVDGEPGLTHIQHSLRMGSHVVTANKGPLAHAYWELNAEAQKHGVMLLYEATVAGAVPLFSLVRECLQADRITRMLGILNGTTNYILTRMHFEEIGFEAALKEAKERGLTERDPSIDIGGHDAACKAVILANAIMGKRVKLRDVKTRGIETITAEAIRLAKRSGYTIKLVATVADTVEVAPRLVPVNHPLCVHGTLNSVYLESDLAGELTLVGHGAGKQTVSAIMNDIITVLKRTSH</sequence>
<dbReference type="InterPro" id="IPR036291">
    <property type="entry name" value="NAD(P)-bd_dom_sf"/>
</dbReference>
<comment type="pathway">
    <text evidence="2">Amino-acid biosynthesis; L-methionine biosynthesis via de novo pathway; L-homoserine from L-aspartate: step 3/3.</text>
</comment>
<evidence type="ECO:0000256" key="9">
    <source>
        <dbReference type="ARBA" id="ARBA00023167"/>
    </source>
</evidence>
<dbReference type="SUPFAM" id="SSF51735">
    <property type="entry name" value="NAD(P)-binding Rossmann-fold domains"/>
    <property type="match status" value="1"/>
</dbReference>
<dbReference type="InterPro" id="IPR001342">
    <property type="entry name" value="HDH_cat"/>
</dbReference>
<keyword evidence="9" id="KW-0486">Methionine biosynthesis</keyword>
<evidence type="ECO:0000256" key="2">
    <source>
        <dbReference type="ARBA" id="ARBA00005062"/>
    </source>
</evidence>
<dbReference type="FunFam" id="3.30.360.10:FF:000005">
    <property type="entry name" value="Homoserine dehydrogenase"/>
    <property type="match status" value="1"/>
</dbReference>
<dbReference type="PANTHER" id="PTHR43331:SF1">
    <property type="entry name" value="HOMOSERINE DEHYDROGENASE"/>
    <property type="match status" value="1"/>
</dbReference>
<name>A0A2R6AZ33_9ARCH</name>
<dbReference type="EMBL" id="NEXE01000021">
    <property type="protein sequence ID" value="PSN91639.1"/>
    <property type="molecule type" value="Genomic_DNA"/>
</dbReference>
<dbReference type="GO" id="GO:0050661">
    <property type="term" value="F:NADP binding"/>
    <property type="evidence" value="ECO:0007669"/>
    <property type="project" value="InterPro"/>
</dbReference>
<feature type="binding site" evidence="11">
    <location>
        <position position="204"/>
    </location>
    <ligand>
        <name>L-homoserine</name>
        <dbReference type="ChEBI" id="CHEBI:57476"/>
    </ligand>
</feature>
<dbReference type="InterPro" id="IPR005106">
    <property type="entry name" value="Asp/hSer_DH_NAD-bd"/>
</dbReference>
<evidence type="ECO:0000256" key="1">
    <source>
        <dbReference type="ARBA" id="ARBA00005056"/>
    </source>
</evidence>
<dbReference type="InterPro" id="IPR022697">
    <property type="entry name" value="HDH_short"/>
</dbReference>
<feature type="binding site" evidence="11">
    <location>
        <position position="119"/>
    </location>
    <ligand>
        <name>NADPH</name>
        <dbReference type="ChEBI" id="CHEBI:57783"/>
    </ligand>
</feature>
<dbReference type="GO" id="GO:0009088">
    <property type="term" value="P:threonine biosynthetic process"/>
    <property type="evidence" value="ECO:0007669"/>
    <property type="project" value="UniProtKB-UniPathway"/>
</dbReference>
<dbReference type="Gene3D" id="3.30.360.10">
    <property type="entry name" value="Dihydrodipicolinate Reductase, domain 2"/>
    <property type="match status" value="1"/>
</dbReference>
<keyword evidence="8" id="KW-0560">Oxidoreductase</keyword>
<evidence type="ECO:0000256" key="4">
    <source>
        <dbReference type="ARBA" id="ARBA00013213"/>
    </source>
</evidence>
<evidence type="ECO:0000256" key="6">
    <source>
        <dbReference type="ARBA" id="ARBA00022605"/>
    </source>
</evidence>
<keyword evidence="11" id="KW-0521">NADP</keyword>
<accession>A0A2R6AZ33</accession>
<dbReference type="GO" id="GO:0004412">
    <property type="term" value="F:homoserine dehydrogenase activity"/>
    <property type="evidence" value="ECO:0007669"/>
    <property type="project" value="UniProtKB-EC"/>
</dbReference>
<evidence type="ECO:0000256" key="3">
    <source>
        <dbReference type="ARBA" id="ARBA00006753"/>
    </source>
</evidence>
<proteinExistence type="inferred from homology"/>
<dbReference type="PROSITE" id="PS01042">
    <property type="entry name" value="HOMOSER_DHGENASE"/>
    <property type="match status" value="1"/>
</dbReference>
<dbReference type="Pfam" id="PF03447">
    <property type="entry name" value="NAD_binding_3"/>
    <property type="match status" value="1"/>
</dbReference>
<evidence type="ECO:0000256" key="10">
    <source>
        <dbReference type="PIRSR" id="PIRSR036497-1"/>
    </source>
</evidence>
<dbReference type="InterPro" id="IPR019811">
    <property type="entry name" value="HDH_CS"/>
</dbReference>
<dbReference type="UniPathway" id="UPA00050">
    <property type="reaction ID" value="UER00063"/>
</dbReference>
<dbReference type="NCBIfam" id="NF004976">
    <property type="entry name" value="PRK06349.1"/>
    <property type="match status" value="1"/>
</dbReference>
<comment type="caution">
    <text evidence="14">The sequence shown here is derived from an EMBL/GenBank/DDBJ whole genome shotgun (WGS) entry which is preliminary data.</text>
</comment>
<evidence type="ECO:0000256" key="11">
    <source>
        <dbReference type="PIRSR" id="PIRSR036497-2"/>
    </source>
</evidence>
<dbReference type="GO" id="GO:0009086">
    <property type="term" value="P:methionine biosynthetic process"/>
    <property type="evidence" value="ECO:0007669"/>
    <property type="project" value="UniProtKB-KW"/>
</dbReference>
<dbReference type="PANTHER" id="PTHR43331">
    <property type="entry name" value="HOMOSERINE DEHYDROGENASE"/>
    <property type="match status" value="1"/>
</dbReference>
<evidence type="ECO:0000256" key="5">
    <source>
        <dbReference type="ARBA" id="ARBA00013376"/>
    </source>
</evidence>
<dbReference type="EC" id="1.1.1.3" evidence="4"/>
<organism evidence="14 15">
    <name type="scientific">Candidatus Marsarchaeota G2 archaeon OSP_D</name>
    <dbReference type="NCBI Taxonomy" id="1978157"/>
    <lineage>
        <taxon>Archaea</taxon>
        <taxon>Candidatus Marsarchaeota</taxon>
        <taxon>Candidatus Marsarchaeota group 2</taxon>
    </lineage>
</organism>
<dbReference type="Pfam" id="PF00742">
    <property type="entry name" value="Homoserine_dh"/>
    <property type="match status" value="1"/>
</dbReference>
<evidence type="ECO:0000313" key="14">
    <source>
        <dbReference type="EMBL" id="PSN91639.1"/>
    </source>
</evidence>
<comment type="pathway">
    <text evidence="1">Amino-acid biosynthesis; L-threonine biosynthesis; L-threonine from L-aspartate: step 3/5.</text>
</comment>
<gene>
    <name evidence="14" type="ORF">B9Q03_03705</name>
</gene>
<evidence type="ECO:0000256" key="8">
    <source>
        <dbReference type="ARBA" id="ARBA00023002"/>
    </source>
</evidence>
<evidence type="ECO:0000256" key="7">
    <source>
        <dbReference type="ARBA" id="ARBA00022697"/>
    </source>
</evidence>
<dbReference type="UniPathway" id="UPA00051">
    <property type="reaction ID" value="UER00465"/>
</dbReference>
<evidence type="ECO:0000259" key="12">
    <source>
        <dbReference type="Pfam" id="PF00742"/>
    </source>
</evidence>
<evidence type="ECO:0000313" key="15">
    <source>
        <dbReference type="Proteomes" id="UP000240322"/>
    </source>
</evidence>
<feature type="domain" description="Homoserine dehydrogenase catalytic" evidence="12">
    <location>
        <begin position="151"/>
        <end position="322"/>
    </location>
</feature>
<comment type="similarity">
    <text evidence="3">Belongs to the homoserine dehydrogenase family.</text>
</comment>
<keyword evidence="7" id="KW-0791">Threonine biosynthesis</keyword>
<dbReference type="AlphaFoldDB" id="A0A2R6AZ33"/>
<dbReference type="Gene3D" id="3.40.50.720">
    <property type="entry name" value="NAD(P)-binding Rossmann-like Domain"/>
    <property type="match status" value="1"/>
</dbReference>
<feature type="active site" description="Proton donor" evidence="10">
    <location>
        <position position="219"/>
    </location>
</feature>
<keyword evidence="6" id="KW-0028">Amino-acid biosynthesis</keyword>
<dbReference type="Proteomes" id="UP000240322">
    <property type="component" value="Unassembled WGS sequence"/>
</dbReference>